<dbReference type="STRING" id="229535.A0A0M9WG51"/>
<organism evidence="1 2">
    <name type="scientific">Penicillium nordicum</name>
    <dbReference type="NCBI Taxonomy" id="229535"/>
    <lineage>
        <taxon>Eukaryota</taxon>
        <taxon>Fungi</taxon>
        <taxon>Dikarya</taxon>
        <taxon>Ascomycota</taxon>
        <taxon>Pezizomycotina</taxon>
        <taxon>Eurotiomycetes</taxon>
        <taxon>Eurotiomycetidae</taxon>
        <taxon>Eurotiales</taxon>
        <taxon>Aspergillaceae</taxon>
        <taxon>Penicillium</taxon>
    </lineage>
</organism>
<proteinExistence type="predicted"/>
<evidence type="ECO:0000313" key="2">
    <source>
        <dbReference type="Proteomes" id="UP000037696"/>
    </source>
</evidence>
<dbReference type="Proteomes" id="UP000037696">
    <property type="component" value="Unassembled WGS sequence"/>
</dbReference>
<keyword evidence="2" id="KW-1185">Reference proteome</keyword>
<reference evidence="1 2" key="1">
    <citation type="submission" date="2015-08" db="EMBL/GenBank/DDBJ databases">
        <title>Genome sequencing of Penicillium nordicum.</title>
        <authorList>
            <person name="Nguyen H.D."/>
            <person name="Seifert K.A."/>
        </authorList>
    </citation>
    <scope>NUCLEOTIDE SEQUENCE [LARGE SCALE GENOMIC DNA]</scope>
    <source>
        <strain evidence="1 2">DAOMC 185683</strain>
    </source>
</reference>
<gene>
    <name evidence="1" type="ORF">ACN38_g5557</name>
</gene>
<accession>A0A0M9WG51</accession>
<name>A0A0M9WG51_9EURO</name>
<comment type="caution">
    <text evidence="1">The sequence shown here is derived from an EMBL/GenBank/DDBJ whole genome shotgun (WGS) entry which is preliminary data.</text>
</comment>
<protein>
    <recommendedName>
        <fullName evidence="3">TLC domain-containing protein</fullName>
    </recommendedName>
</protein>
<evidence type="ECO:0008006" key="3">
    <source>
        <dbReference type="Google" id="ProtNLM"/>
    </source>
</evidence>
<sequence length="104" mass="11405">MTWEDFQSAAAGRWELIGLLFTLTGLATDWVPHSDRIFMRPNTMDPKSLAITATAVGDICLQFCDSTGIANDIVAWLLLHHTTLLAVVYGESGLLFRSLPVNIA</sequence>
<dbReference type="AlphaFoldDB" id="A0A0M9WG51"/>
<dbReference type="EMBL" id="LHQQ01000079">
    <property type="protein sequence ID" value="KOS43525.1"/>
    <property type="molecule type" value="Genomic_DNA"/>
</dbReference>
<dbReference type="OrthoDB" id="4898680at2759"/>
<evidence type="ECO:0000313" key="1">
    <source>
        <dbReference type="EMBL" id="KOS43525.1"/>
    </source>
</evidence>